<dbReference type="AlphaFoldDB" id="A0A1R2BJF1"/>
<keyword evidence="3" id="KW-0812">Transmembrane</keyword>
<feature type="domain" description="Response regulatory" evidence="4">
    <location>
        <begin position="659"/>
        <end position="787"/>
    </location>
</feature>
<sequence length="791" mass="92783">MLDKFSQSWNLRFTNSNIELNFREECLKLHHISSLVTLAVMILLSLYFVFIKLLPIYFIAFYVVPLIPHSLLRNLSLEVASFVFIMYNYSKGTIPELLGCLLPSFLLQFFVWKHWEVFLIISLAKLGLICPKSILNAFFSVVFYSFLAYLFEKDFRDNWKKIKRHKEENHNYRELWMKIPYPAVIISQRLKIILMNHAANKAYSHGGKSMQEKSLDIIFTRTNYDVICGFIKKVFEGKEREEVIVKESNTVWLAVMKSVEWKFERCVELSLIEIVEANYSEKIFSLFYFAQEQCLGELNEAIIDNYESKEKVRPLVLEIFYRFCINYWSYQLFLEQQTEYFLSQEAKVLDFANEIINSIEFFNIKSSEKSVDYRFTNESPKVSILSNEIRIKLFLHVIIDFAKNTALNSSSIELTLQSFETNNTICYTFNCSFSADNIERETLSLIFENRKRNFEEFEIFAKKFSLSYALFSANLKALQIEVQEISYSKNKVALSFFIRFPISMNIPTSFPLQLSNKFIIRNSRILWHKNESNQSNSQSKLKIESQSEISVGFTHKTEDKIIIKFSEDGSSDDNITSKIQNRSPKSMPSIQKVQSFTGMVDILLNPNKVRRSSTTIKLRKSKKNTFESPKYTITNKRQVKKFLYKECLQNLNYEIGVYRVLIVDDFEENRKVLQELLKKVTNVSCEFAKDGIGAVDMYDNYSSQGYMYQIIFMDLIMPRMNGYQASMRIRQKEKENKYPRTFICAVSGNRDCSSKCFESEMNYIGMGYLALKPISVSMLEAVIRHRRDIEL</sequence>
<dbReference type="GO" id="GO:0000160">
    <property type="term" value="P:phosphorelay signal transduction system"/>
    <property type="evidence" value="ECO:0007669"/>
    <property type="project" value="InterPro"/>
</dbReference>
<dbReference type="PANTHER" id="PTHR43719">
    <property type="entry name" value="TWO-COMPONENT HISTIDINE KINASE"/>
    <property type="match status" value="1"/>
</dbReference>
<dbReference type="InterPro" id="IPR011006">
    <property type="entry name" value="CheY-like_superfamily"/>
</dbReference>
<dbReference type="OrthoDB" id="311100at2759"/>
<feature type="transmembrane region" description="Helical" evidence="3">
    <location>
        <begin position="38"/>
        <end position="64"/>
    </location>
</feature>
<dbReference type="Gene3D" id="3.40.50.2300">
    <property type="match status" value="1"/>
</dbReference>
<dbReference type="CDD" id="cd17546">
    <property type="entry name" value="REC_hyHK_CKI1_RcsC-like"/>
    <property type="match status" value="1"/>
</dbReference>
<dbReference type="Proteomes" id="UP000187209">
    <property type="component" value="Unassembled WGS sequence"/>
</dbReference>
<dbReference type="InterPro" id="IPR050956">
    <property type="entry name" value="2C_system_His_kinase"/>
</dbReference>
<evidence type="ECO:0000313" key="5">
    <source>
        <dbReference type="EMBL" id="OMJ76892.1"/>
    </source>
</evidence>
<keyword evidence="1 2" id="KW-0597">Phosphoprotein</keyword>
<keyword evidence="6" id="KW-1185">Reference proteome</keyword>
<evidence type="ECO:0000313" key="6">
    <source>
        <dbReference type="Proteomes" id="UP000187209"/>
    </source>
</evidence>
<feature type="transmembrane region" description="Helical" evidence="3">
    <location>
        <begin position="101"/>
        <end position="121"/>
    </location>
</feature>
<comment type="caution">
    <text evidence="5">The sequence shown here is derived from an EMBL/GenBank/DDBJ whole genome shotgun (WGS) entry which is preliminary data.</text>
</comment>
<name>A0A1R2BJF1_9CILI</name>
<reference evidence="5 6" key="1">
    <citation type="submission" date="2016-11" db="EMBL/GenBank/DDBJ databases">
        <title>The macronuclear genome of Stentor coeruleus: a giant cell with tiny introns.</title>
        <authorList>
            <person name="Slabodnick M."/>
            <person name="Ruby J.G."/>
            <person name="Reiff S.B."/>
            <person name="Swart E.C."/>
            <person name="Gosai S."/>
            <person name="Prabakaran S."/>
            <person name="Witkowska E."/>
            <person name="Larue G.E."/>
            <person name="Fisher S."/>
            <person name="Freeman R.M."/>
            <person name="Gunawardena J."/>
            <person name="Chu W."/>
            <person name="Stover N.A."/>
            <person name="Gregory B.D."/>
            <person name="Nowacki M."/>
            <person name="Derisi J."/>
            <person name="Roy S.W."/>
            <person name="Marshall W.F."/>
            <person name="Sood P."/>
        </authorList>
    </citation>
    <scope>NUCLEOTIDE SEQUENCE [LARGE SCALE GENOMIC DNA]</scope>
    <source>
        <strain evidence="5">WM001</strain>
    </source>
</reference>
<evidence type="ECO:0000256" key="3">
    <source>
        <dbReference type="SAM" id="Phobius"/>
    </source>
</evidence>
<dbReference type="SMART" id="SM00448">
    <property type="entry name" value="REC"/>
    <property type="match status" value="1"/>
</dbReference>
<evidence type="ECO:0000259" key="4">
    <source>
        <dbReference type="PROSITE" id="PS50110"/>
    </source>
</evidence>
<protein>
    <recommendedName>
        <fullName evidence="4">Response regulatory domain-containing protein</fullName>
    </recommendedName>
</protein>
<gene>
    <name evidence="5" type="ORF">SteCoe_23629</name>
</gene>
<dbReference type="Pfam" id="PF00072">
    <property type="entry name" value="Response_reg"/>
    <property type="match status" value="1"/>
</dbReference>
<dbReference type="EMBL" id="MPUH01000605">
    <property type="protein sequence ID" value="OMJ76892.1"/>
    <property type="molecule type" value="Genomic_DNA"/>
</dbReference>
<feature type="transmembrane region" description="Helical" evidence="3">
    <location>
        <begin position="133"/>
        <end position="151"/>
    </location>
</feature>
<dbReference type="InterPro" id="IPR001789">
    <property type="entry name" value="Sig_transdc_resp-reg_receiver"/>
</dbReference>
<organism evidence="5 6">
    <name type="scientific">Stentor coeruleus</name>
    <dbReference type="NCBI Taxonomy" id="5963"/>
    <lineage>
        <taxon>Eukaryota</taxon>
        <taxon>Sar</taxon>
        <taxon>Alveolata</taxon>
        <taxon>Ciliophora</taxon>
        <taxon>Postciliodesmatophora</taxon>
        <taxon>Heterotrichea</taxon>
        <taxon>Heterotrichida</taxon>
        <taxon>Stentoridae</taxon>
        <taxon>Stentor</taxon>
    </lineage>
</organism>
<dbReference type="SUPFAM" id="SSF52172">
    <property type="entry name" value="CheY-like"/>
    <property type="match status" value="1"/>
</dbReference>
<dbReference type="PROSITE" id="PS50110">
    <property type="entry name" value="RESPONSE_REGULATORY"/>
    <property type="match status" value="1"/>
</dbReference>
<evidence type="ECO:0000256" key="2">
    <source>
        <dbReference type="PROSITE-ProRule" id="PRU00169"/>
    </source>
</evidence>
<keyword evidence="3" id="KW-1133">Transmembrane helix</keyword>
<evidence type="ECO:0000256" key="1">
    <source>
        <dbReference type="ARBA" id="ARBA00022553"/>
    </source>
</evidence>
<proteinExistence type="predicted"/>
<feature type="modified residue" description="4-aspartylphosphate" evidence="2">
    <location>
        <position position="714"/>
    </location>
</feature>
<keyword evidence="3" id="KW-0472">Membrane</keyword>
<dbReference type="PANTHER" id="PTHR43719:SF28">
    <property type="entry name" value="PEROXIDE STRESS-ACTIVATED HISTIDINE KINASE MAK1-RELATED"/>
    <property type="match status" value="1"/>
</dbReference>
<accession>A0A1R2BJF1</accession>